<keyword evidence="9" id="KW-1185">Reference proteome</keyword>
<evidence type="ECO:0000256" key="7">
    <source>
        <dbReference type="SAM" id="Phobius"/>
    </source>
</evidence>
<keyword evidence="3" id="KW-1003">Cell membrane</keyword>
<protein>
    <submittedName>
        <fullName evidence="8">Inner membrane protein YqjF</fullName>
    </submittedName>
</protein>
<evidence type="ECO:0000313" key="8">
    <source>
        <dbReference type="EMBL" id="GAL31562.1"/>
    </source>
</evidence>
<name>A0A090TJM5_9VIBR</name>
<reference evidence="8 9" key="1">
    <citation type="submission" date="2014-09" db="EMBL/GenBank/DDBJ databases">
        <title>Vibrio maritimus JCM 19240. (C210) whole genome shotgun sequence.</title>
        <authorList>
            <person name="Sawabe T."/>
            <person name="Meirelles P."/>
            <person name="Nakanishi M."/>
            <person name="Sayaka M."/>
            <person name="Hattori M."/>
            <person name="Ohkuma M."/>
        </authorList>
    </citation>
    <scope>NUCLEOTIDE SEQUENCE [LARGE SCALE GENOMIC DNA]</scope>
    <source>
        <strain evidence="8 9">JCM 19240</strain>
    </source>
</reference>
<evidence type="ECO:0000313" key="9">
    <source>
        <dbReference type="Proteomes" id="UP000029224"/>
    </source>
</evidence>
<gene>
    <name evidence="8" type="ORF">JCM19240_4993</name>
</gene>
<evidence type="ECO:0000256" key="6">
    <source>
        <dbReference type="ARBA" id="ARBA00023136"/>
    </source>
</evidence>
<dbReference type="GO" id="GO:0005886">
    <property type="term" value="C:plasma membrane"/>
    <property type="evidence" value="ECO:0007669"/>
    <property type="project" value="UniProtKB-SubCell"/>
</dbReference>
<keyword evidence="6 7" id="KW-0472">Membrane</keyword>
<feature type="transmembrane region" description="Helical" evidence="7">
    <location>
        <begin position="38"/>
        <end position="65"/>
    </location>
</feature>
<dbReference type="Proteomes" id="UP000029224">
    <property type="component" value="Unassembled WGS sequence"/>
</dbReference>
<dbReference type="PANTHER" id="PTHR33452">
    <property type="entry name" value="OXIDOREDUCTASE CATD-RELATED"/>
    <property type="match status" value="1"/>
</dbReference>
<dbReference type="EMBL" id="BBMT01000001">
    <property type="protein sequence ID" value="GAL31562.1"/>
    <property type="molecule type" value="Genomic_DNA"/>
</dbReference>
<dbReference type="InterPro" id="IPR032808">
    <property type="entry name" value="DoxX"/>
</dbReference>
<evidence type="ECO:0000256" key="3">
    <source>
        <dbReference type="ARBA" id="ARBA00022475"/>
    </source>
</evidence>
<dbReference type="Pfam" id="PF07681">
    <property type="entry name" value="DoxX"/>
    <property type="match status" value="1"/>
</dbReference>
<evidence type="ECO:0000256" key="2">
    <source>
        <dbReference type="ARBA" id="ARBA00006679"/>
    </source>
</evidence>
<accession>A0A090TJM5</accession>
<comment type="similarity">
    <text evidence="2">Belongs to the DoxX family.</text>
</comment>
<dbReference type="InterPro" id="IPR051907">
    <property type="entry name" value="DoxX-like_oxidoreductase"/>
</dbReference>
<evidence type="ECO:0000256" key="5">
    <source>
        <dbReference type="ARBA" id="ARBA00022989"/>
    </source>
</evidence>
<dbReference type="PANTHER" id="PTHR33452:SF1">
    <property type="entry name" value="INNER MEMBRANE PROTEIN YPHA-RELATED"/>
    <property type="match status" value="1"/>
</dbReference>
<feature type="transmembrane region" description="Helical" evidence="7">
    <location>
        <begin position="6"/>
        <end position="26"/>
    </location>
</feature>
<comment type="caution">
    <text evidence="8">The sequence shown here is derived from an EMBL/GenBank/DDBJ whole genome shotgun (WGS) entry which is preliminary data.</text>
</comment>
<keyword evidence="4 7" id="KW-0812">Transmembrane</keyword>
<proteinExistence type="inferred from homology"/>
<evidence type="ECO:0000256" key="4">
    <source>
        <dbReference type="ARBA" id="ARBA00022692"/>
    </source>
</evidence>
<feature type="transmembrane region" description="Helical" evidence="7">
    <location>
        <begin position="71"/>
        <end position="94"/>
    </location>
</feature>
<keyword evidence="5 7" id="KW-1133">Transmembrane helix</keyword>
<organism evidence="8 9">
    <name type="scientific">Vibrio maritimus</name>
    <dbReference type="NCBI Taxonomy" id="990268"/>
    <lineage>
        <taxon>Bacteria</taxon>
        <taxon>Pseudomonadati</taxon>
        <taxon>Pseudomonadota</taxon>
        <taxon>Gammaproteobacteria</taxon>
        <taxon>Vibrionales</taxon>
        <taxon>Vibrionaceae</taxon>
        <taxon>Vibrio</taxon>
    </lineage>
</organism>
<dbReference type="AlphaFoldDB" id="A0A090TJM5"/>
<sequence>MLDRIAPYILLISRMMLALLFMKAGWGKIVGYAQTQSYMEAMGIVGSVLPLVILLELGGGLAILVGCFTRTLSLTLAGFSVISGSSFILTFTIVGKQYT</sequence>
<evidence type="ECO:0000256" key="1">
    <source>
        <dbReference type="ARBA" id="ARBA00004651"/>
    </source>
</evidence>
<reference evidence="8 9" key="2">
    <citation type="submission" date="2014-09" db="EMBL/GenBank/DDBJ databases">
        <authorList>
            <consortium name="NBRP consortium"/>
            <person name="Sawabe T."/>
            <person name="Meirelles P."/>
            <person name="Nakanishi M."/>
            <person name="Sayaka M."/>
            <person name="Hattori M."/>
            <person name="Ohkuma M."/>
        </authorList>
    </citation>
    <scope>NUCLEOTIDE SEQUENCE [LARGE SCALE GENOMIC DNA]</scope>
    <source>
        <strain evidence="8 9">JCM 19240</strain>
    </source>
</reference>
<comment type="subcellular location">
    <subcellularLocation>
        <location evidence="1">Cell membrane</location>
        <topology evidence="1">Multi-pass membrane protein</topology>
    </subcellularLocation>
</comment>